<dbReference type="Proteomes" id="UP001178461">
    <property type="component" value="Chromosome 3"/>
</dbReference>
<sequence>MPVPDRCLIIKNYHHLPWVVTISSLLLFFIFEKERFFRIASLHCSLYLSKSCFRNSIPKGIEELEAVWPGLPHEKVTVKNDSRQTKTDLASLNMGKVVHVVQAVSHMSVRP</sequence>
<accession>A0AA35K3H8</accession>
<protein>
    <submittedName>
        <fullName evidence="2">Uncharacterized protein</fullName>
    </submittedName>
</protein>
<gene>
    <name evidence="2" type="ORF">PODLI_1B018256</name>
</gene>
<reference evidence="2" key="1">
    <citation type="submission" date="2022-12" db="EMBL/GenBank/DDBJ databases">
        <authorList>
            <person name="Alioto T."/>
            <person name="Alioto T."/>
            <person name="Gomez Garrido J."/>
        </authorList>
    </citation>
    <scope>NUCLEOTIDE SEQUENCE</scope>
</reference>
<dbReference type="AlphaFoldDB" id="A0AA35K3H8"/>
<keyword evidence="3" id="KW-1185">Reference proteome</keyword>
<evidence type="ECO:0000256" key="1">
    <source>
        <dbReference type="SAM" id="Phobius"/>
    </source>
</evidence>
<keyword evidence="1" id="KW-0812">Transmembrane</keyword>
<dbReference type="EMBL" id="OX395128">
    <property type="protein sequence ID" value="CAI5769753.1"/>
    <property type="molecule type" value="Genomic_DNA"/>
</dbReference>
<evidence type="ECO:0000313" key="2">
    <source>
        <dbReference type="EMBL" id="CAI5769753.1"/>
    </source>
</evidence>
<organism evidence="2 3">
    <name type="scientific">Podarcis lilfordi</name>
    <name type="common">Lilford's wall lizard</name>
    <dbReference type="NCBI Taxonomy" id="74358"/>
    <lineage>
        <taxon>Eukaryota</taxon>
        <taxon>Metazoa</taxon>
        <taxon>Chordata</taxon>
        <taxon>Craniata</taxon>
        <taxon>Vertebrata</taxon>
        <taxon>Euteleostomi</taxon>
        <taxon>Lepidosauria</taxon>
        <taxon>Squamata</taxon>
        <taxon>Bifurcata</taxon>
        <taxon>Unidentata</taxon>
        <taxon>Episquamata</taxon>
        <taxon>Laterata</taxon>
        <taxon>Lacertibaenia</taxon>
        <taxon>Lacertidae</taxon>
        <taxon>Podarcis</taxon>
    </lineage>
</organism>
<name>A0AA35K3H8_9SAUR</name>
<feature type="transmembrane region" description="Helical" evidence="1">
    <location>
        <begin position="12"/>
        <end position="31"/>
    </location>
</feature>
<keyword evidence="1" id="KW-0472">Membrane</keyword>
<evidence type="ECO:0000313" key="3">
    <source>
        <dbReference type="Proteomes" id="UP001178461"/>
    </source>
</evidence>
<proteinExistence type="predicted"/>
<keyword evidence="1" id="KW-1133">Transmembrane helix</keyword>